<dbReference type="InterPro" id="IPR003029">
    <property type="entry name" value="S1_domain"/>
</dbReference>
<name>A0A4R9GHK3_9LEPT</name>
<dbReference type="InterPro" id="IPR012340">
    <property type="entry name" value="NA-bd_OB-fold"/>
</dbReference>
<comment type="function">
    <text evidence="4">Binds mRNA; thus facilitating recognition of the initiation point. It is needed to translate mRNA with a short Shine-Dalgarno (SD) purine-rich sequence.</text>
</comment>
<dbReference type="OrthoDB" id="9810507at2"/>
<dbReference type="SMART" id="SM00316">
    <property type="entry name" value="S1"/>
    <property type="match status" value="4"/>
</dbReference>
<dbReference type="GO" id="GO:0003735">
    <property type="term" value="F:structural constituent of ribosome"/>
    <property type="evidence" value="ECO:0007669"/>
    <property type="project" value="TreeGrafter"/>
</dbReference>
<dbReference type="InterPro" id="IPR057302">
    <property type="entry name" value="Rrp5_S1"/>
</dbReference>
<reference evidence="6" key="1">
    <citation type="journal article" date="2019" name="PLoS Negl. Trop. Dis.">
        <title>Revisiting the worldwide diversity of Leptospira species in the environment.</title>
        <authorList>
            <person name="Vincent A.T."/>
            <person name="Schiettekatte O."/>
            <person name="Bourhy P."/>
            <person name="Veyrier F.J."/>
            <person name="Picardeau M."/>
        </authorList>
    </citation>
    <scope>NUCLEOTIDE SEQUENCE [LARGE SCALE GENOMIC DNA]</scope>
    <source>
        <strain evidence="6">SSW15</strain>
    </source>
</reference>
<keyword evidence="3" id="KW-0687">Ribonucleoprotein</keyword>
<dbReference type="InterPro" id="IPR050437">
    <property type="entry name" value="Ribos_protein_bS1-like"/>
</dbReference>
<dbReference type="FunFam" id="2.40.50.140:FF:000103">
    <property type="entry name" value="protein RRP5 homolog"/>
    <property type="match status" value="1"/>
</dbReference>
<feature type="domain" description="S1 motif" evidence="5">
    <location>
        <begin position="184"/>
        <end position="257"/>
    </location>
</feature>
<dbReference type="Proteomes" id="UP000298458">
    <property type="component" value="Unassembled WGS sequence"/>
</dbReference>
<evidence type="ECO:0000256" key="4">
    <source>
        <dbReference type="ARBA" id="ARBA00025604"/>
    </source>
</evidence>
<dbReference type="Pfam" id="PF00575">
    <property type="entry name" value="S1"/>
    <property type="match status" value="1"/>
</dbReference>
<protein>
    <submittedName>
        <fullName evidence="6">S1 RNA-binding domain-containing protein</fullName>
    </submittedName>
</protein>
<keyword evidence="7" id="KW-1185">Reference proteome</keyword>
<dbReference type="RefSeq" id="WP_135767634.1">
    <property type="nucleotide sequence ID" value="NZ_RQET01000004.1"/>
</dbReference>
<dbReference type="Gene3D" id="2.40.50.140">
    <property type="entry name" value="Nucleic acid-binding proteins"/>
    <property type="match status" value="2"/>
</dbReference>
<feature type="domain" description="S1 motif" evidence="5">
    <location>
        <begin position="273"/>
        <end position="342"/>
    </location>
</feature>
<keyword evidence="2" id="KW-0689">Ribosomal protein</keyword>
<dbReference type="GO" id="GO:0006412">
    <property type="term" value="P:translation"/>
    <property type="evidence" value="ECO:0007669"/>
    <property type="project" value="TreeGrafter"/>
</dbReference>
<evidence type="ECO:0000256" key="1">
    <source>
        <dbReference type="ARBA" id="ARBA00006767"/>
    </source>
</evidence>
<evidence type="ECO:0000256" key="2">
    <source>
        <dbReference type="ARBA" id="ARBA00022980"/>
    </source>
</evidence>
<evidence type="ECO:0000256" key="3">
    <source>
        <dbReference type="ARBA" id="ARBA00023274"/>
    </source>
</evidence>
<evidence type="ECO:0000259" key="5">
    <source>
        <dbReference type="PROSITE" id="PS50126"/>
    </source>
</evidence>
<dbReference type="Pfam" id="PF23459">
    <property type="entry name" value="S1_RRP5"/>
    <property type="match status" value="1"/>
</dbReference>
<gene>
    <name evidence="6" type="ORF">EHO60_08185</name>
</gene>
<dbReference type="GO" id="GO:0022627">
    <property type="term" value="C:cytosolic small ribosomal subunit"/>
    <property type="evidence" value="ECO:0007669"/>
    <property type="project" value="TreeGrafter"/>
</dbReference>
<dbReference type="SUPFAM" id="SSF50249">
    <property type="entry name" value="Nucleic acid-binding proteins"/>
    <property type="match status" value="3"/>
</dbReference>
<dbReference type="GO" id="GO:0003729">
    <property type="term" value="F:mRNA binding"/>
    <property type="evidence" value="ECO:0007669"/>
    <property type="project" value="TreeGrafter"/>
</dbReference>
<dbReference type="AlphaFoldDB" id="A0A4R9GHK3"/>
<evidence type="ECO:0000313" key="7">
    <source>
        <dbReference type="Proteomes" id="UP000298458"/>
    </source>
</evidence>
<sequence>MKESQKELFEKLLDESFRKKAALEPGAKVTAIVSSVKSDYIFIKAKGTGISGIVLAEEFTEPPVTGSEFEAYFLRESSGDQYFTTCLSGDSLEKDFLSVAQTSEIPVLAHIVGENEAGVEVKLGESLGFCPFSQLDPELRKQGGLVGKYLRFLIVEVGQKGKIVVSQKKIADKEKEAKISVLKGELKPGMFVTCKVKSVHSFGLIVEADGLTALVPASEATFKKNADLSTEFHPGQILRGKVLKLDWEENKHSFTVKDFLKDPWAQNVPFKEGDVVSGIVESIKPFGLFVKLNEHFSGLVPNRESGVPNRVPLSQVFKPGDKVDVFVMEVNLSKRQISLSLTKAKEVQDRLDYGGYLSEETSSTGSFGAILAKSLAKGKKKG</sequence>
<dbReference type="EMBL" id="RQET01000004">
    <property type="protein sequence ID" value="TGK12232.1"/>
    <property type="molecule type" value="Genomic_DNA"/>
</dbReference>
<proteinExistence type="inferred from homology"/>
<evidence type="ECO:0000313" key="6">
    <source>
        <dbReference type="EMBL" id="TGK12232.1"/>
    </source>
</evidence>
<dbReference type="PANTHER" id="PTHR10724">
    <property type="entry name" value="30S RIBOSOMAL PROTEIN S1"/>
    <property type="match status" value="1"/>
</dbReference>
<dbReference type="PROSITE" id="PS50126">
    <property type="entry name" value="S1"/>
    <property type="match status" value="2"/>
</dbReference>
<comment type="caution">
    <text evidence="6">The sequence shown here is derived from an EMBL/GenBank/DDBJ whole genome shotgun (WGS) entry which is preliminary data.</text>
</comment>
<comment type="similarity">
    <text evidence="1">Belongs to the bacterial ribosomal protein bS1 family.</text>
</comment>
<dbReference type="PANTHER" id="PTHR10724:SF7">
    <property type="entry name" value="SMALL RIBOSOMAL SUBUNIT PROTEIN BS1C"/>
    <property type="match status" value="1"/>
</dbReference>
<organism evidence="6 7">
    <name type="scientific">Leptospira fletcheri</name>
    <dbReference type="NCBI Taxonomy" id="2484981"/>
    <lineage>
        <taxon>Bacteria</taxon>
        <taxon>Pseudomonadati</taxon>
        <taxon>Spirochaetota</taxon>
        <taxon>Spirochaetia</taxon>
        <taxon>Leptospirales</taxon>
        <taxon>Leptospiraceae</taxon>
        <taxon>Leptospira</taxon>
    </lineage>
</organism>
<accession>A0A4R9GHK3</accession>